<dbReference type="Gene3D" id="3.40.50.1000">
    <property type="entry name" value="HAD superfamily/HAD-like"/>
    <property type="match status" value="1"/>
</dbReference>
<dbReference type="Pfam" id="PF08282">
    <property type="entry name" value="Hydrolase_3"/>
    <property type="match status" value="1"/>
</dbReference>
<name>A0ABY7M1P0_9MOLU</name>
<dbReference type="SUPFAM" id="SSF56784">
    <property type="entry name" value="HAD-like"/>
    <property type="match status" value="1"/>
</dbReference>
<dbReference type="PANTHER" id="PTHR10000:SF25">
    <property type="entry name" value="PHOSPHATASE YKRA-RELATED"/>
    <property type="match status" value="1"/>
</dbReference>
<dbReference type="GO" id="GO:0016787">
    <property type="term" value="F:hydrolase activity"/>
    <property type="evidence" value="ECO:0007669"/>
    <property type="project" value="UniProtKB-KW"/>
</dbReference>
<keyword evidence="1" id="KW-0378">Hydrolase</keyword>
<gene>
    <name evidence="1" type="ORF">O7R10_00175</name>
</gene>
<evidence type="ECO:0000313" key="1">
    <source>
        <dbReference type="EMBL" id="WBL31639.1"/>
    </source>
</evidence>
<dbReference type="PROSITE" id="PS01229">
    <property type="entry name" value="COF_2"/>
    <property type="match status" value="1"/>
</dbReference>
<dbReference type="Proteomes" id="UP001210120">
    <property type="component" value="Chromosome"/>
</dbReference>
<keyword evidence="2" id="KW-1185">Reference proteome</keyword>
<dbReference type="NCBIfam" id="TIGR01484">
    <property type="entry name" value="HAD-SF-IIB"/>
    <property type="match status" value="1"/>
</dbReference>
<proteinExistence type="predicted"/>
<dbReference type="PANTHER" id="PTHR10000">
    <property type="entry name" value="PHOSPHOSERINE PHOSPHATASE"/>
    <property type="match status" value="1"/>
</dbReference>
<dbReference type="EMBL" id="CP115156">
    <property type="protein sequence ID" value="WBL31639.1"/>
    <property type="molecule type" value="Genomic_DNA"/>
</dbReference>
<evidence type="ECO:0000313" key="2">
    <source>
        <dbReference type="Proteomes" id="UP001210120"/>
    </source>
</evidence>
<dbReference type="InterPro" id="IPR023214">
    <property type="entry name" value="HAD_sf"/>
</dbReference>
<dbReference type="InterPro" id="IPR006379">
    <property type="entry name" value="HAD-SF_hydro_IIB"/>
</dbReference>
<dbReference type="Gene3D" id="3.30.1240.10">
    <property type="match status" value="1"/>
</dbReference>
<dbReference type="InterPro" id="IPR036412">
    <property type="entry name" value="HAD-like_sf"/>
</dbReference>
<protein>
    <submittedName>
        <fullName evidence="1">HAD family hydrolase</fullName>
    </submittedName>
</protein>
<accession>A0ABY7M1P0</accession>
<organism evidence="1 2">
    <name type="scientific">Candidatus Phytoplasma sacchari</name>
    <dbReference type="NCBI Taxonomy" id="2609813"/>
    <lineage>
        <taxon>Bacteria</taxon>
        <taxon>Bacillati</taxon>
        <taxon>Mycoplasmatota</taxon>
        <taxon>Mollicutes</taxon>
        <taxon>Acholeplasmatales</taxon>
        <taxon>Acholeplasmataceae</taxon>
        <taxon>Candidatus Phytoplasma</taxon>
        <taxon>16SrXI (Rice yellow dwarf group)</taxon>
    </lineage>
</organism>
<reference evidence="1" key="1">
    <citation type="submission" date="2022-12" db="EMBL/GenBank/DDBJ databases">
        <title>Genomic Characterization of Candidatus Phytoplasma sacchari in China.</title>
        <authorList>
            <person name="Zhang R.-Y."/>
        </authorList>
    </citation>
    <scope>NUCLEOTIDE SEQUENCE [LARGE SCALE GENOMIC DNA]</scope>
    <source>
        <strain evidence="1">SCWL1</strain>
    </source>
</reference>
<sequence>MFFFDVDETLYSNKRKEVLTQTQKLILELSKKPNTILGIATGRNYRNLNVIKKIMPFFKYFVLSNGAITIKNNKIIDENPIPTDKIIELIKKINLQKVVLASIGKEKEALFHNGELDNLPFIREWNKMIKTNIDNEFHLKENVYMINIFGTDANKVKKILDYMDHFNRYYWESHIDLTLKNINKFFSIKKIKEKYPEHELICVGDGCNDKEMLKGANISVLMGNSKYDFLRKNSNFIAPHIEKNEIFDFFKKNNLV</sequence>